<name>A0A7E4W240_PANRE</name>
<dbReference type="WBParaSite" id="Pan_g5632.t1">
    <property type="protein sequence ID" value="Pan_g5632.t1"/>
    <property type="gene ID" value="Pan_g5632"/>
</dbReference>
<keyword evidence="1" id="KW-1185">Reference proteome</keyword>
<dbReference type="AlphaFoldDB" id="A0A7E4W240"/>
<evidence type="ECO:0000313" key="1">
    <source>
        <dbReference type="Proteomes" id="UP000492821"/>
    </source>
</evidence>
<protein>
    <submittedName>
        <fullName evidence="2">DUF4283 domain-containing protein</fullName>
    </submittedName>
</protein>
<organism evidence="1 2">
    <name type="scientific">Panagrellus redivivus</name>
    <name type="common">Microworm</name>
    <dbReference type="NCBI Taxonomy" id="6233"/>
    <lineage>
        <taxon>Eukaryota</taxon>
        <taxon>Metazoa</taxon>
        <taxon>Ecdysozoa</taxon>
        <taxon>Nematoda</taxon>
        <taxon>Chromadorea</taxon>
        <taxon>Rhabditida</taxon>
        <taxon>Tylenchina</taxon>
        <taxon>Panagrolaimomorpha</taxon>
        <taxon>Panagrolaimoidea</taxon>
        <taxon>Panagrolaimidae</taxon>
        <taxon>Panagrellus</taxon>
    </lineage>
</organism>
<proteinExistence type="predicted"/>
<sequence>MSGLELTQVQMRASFDLLKLIKTVFNRFSLLKLSEGDTKSDVVRIWFPNLSVLGFMKYPLCTNMFKCVVHLT</sequence>
<accession>A0A7E4W240</accession>
<reference evidence="1" key="1">
    <citation type="journal article" date="2013" name="Genetics">
        <title>The draft genome and transcriptome of Panagrellus redivivus are shaped by the harsh demands of a free-living lifestyle.</title>
        <authorList>
            <person name="Srinivasan J."/>
            <person name="Dillman A.R."/>
            <person name="Macchietto M.G."/>
            <person name="Heikkinen L."/>
            <person name="Lakso M."/>
            <person name="Fracchia K.M."/>
            <person name="Antoshechkin I."/>
            <person name="Mortazavi A."/>
            <person name="Wong G."/>
            <person name="Sternberg P.W."/>
        </authorList>
    </citation>
    <scope>NUCLEOTIDE SEQUENCE [LARGE SCALE GENOMIC DNA]</scope>
    <source>
        <strain evidence="1">MT8872</strain>
    </source>
</reference>
<dbReference type="Proteomes" id="UP000492821">
    <property type="component" value="Unassembled WGS sequence"/>
</dbReference>
<evidence type="ECO:0000313" key="2">
    <source>
        <dbReference type="WBParaSite" id="Pan_g5632.t1"/>
    </source>
</evidence>
<reference evidence="2" key="2">
    <citation type="submission" date="2020-10" db="UniProtKB">
        <authorList>
            <consortium name="WormBaseParasite"/>
        </authorList>
    </citation>
    <scope>IDENTIFICATION</scope>
</reference>